<keyword evidence="2" id="KW-1185">Reference proteome</keyword>
<dbReference type="RefSeq" id="WP_182890573.1">
    <property type="nucleotide sequence ID" value="NZ_JACGZW010000003.1"/>
</dbReference>
<evidence type="ECO:0000313" key="1">
    <source>
        <dbReference type="EMBL" id="MBB1153452.1"/>
    </source>
</evidence>
<dbReference type="Proteomes" id="UP000526734">
    <property type="component" value="Unassembled WGS sequence"/>
</dbReference>
<protein>
    <submittedName>
        <fullName evidence="1">Uncharacterized protein</fullName>
    </submittedName>
</protein>
<dbReference type="AlphaFoldDB" id="A0A7W3VVM0"/>
<comment type="caution">
    <text evidence="1">The sequence shown here is derived from an EMBL/GenBank/DDBJ whole genome shotgun (WGS) entry which is preliminary data.</text>
</comment>
<proteinExistence type="predicted"/>
<evidence type="ECO:0000313" key="2">
    <source>
        <dbReference type="Proteomes" id="UP000526734"/>
    </source>
</evidence>
<name>A0A7W3VVM0_9PSEU</name>
<gene>
    <name evidence="1" type="ORF">H4281_09960</name>
</gene>
<accession>A0A7W3VVM0</accession>
<dbReference type="EMBL" id="JACGZW010000003">
    <property type="protein sequence ID" value="MBB1153452.1"/>
    <property type="molecule type" value="Genomic_DNA"/>
</dbReference>
<reference evidence="1 2" key="1">
    <citation type="submission" date="2020-08" db="EMBL/GenBank/DDBJ databases">
        <title>Amycolatopsis sp. nov. DR6-1 isolated from Dendrobium heterocarpum.</title>
        <authorList>
            <person name="Tedsree N."/>
            <person name="Kuncharoen N."/>
            <person name="Likhitwitayawuid K."/>
            <person name="Tanasupawat S."/>
        </authorList>
    </citation>
    <scope>NUCLEOTIDE SEQUENCE [LARGE SCALE GENOMIC DNA]</scope>
    <source>
        <strain evidence="1 2">DR6-1</strain>
    </source>
</reference>
<organism evidence="1 2">
    <name type="scientific">Amycolatopsis dendrobii</name>
    <dbReference type="NCBI Taxonomy" id="2760662"/>
    <lineage>
        <taxon>Bacteria</taxon>
        <taxon>Bacillati</taxon>
        <taxon>Actinomycetota</taxon>
        <taxon>Actinomycetes</taxon>
        <taxon>Pseudonocardiales</taxon>
        <taxon>Pseudonocardiaceae</taxon>
        <taxon>Amycolatopsis</taxon>
    </lineage>
</organism>
<sequence length="80" mass="8412">MAYHLEIGGSDQRAWLYVTEDCTADGALVVLLKPGVVLDSAKAEVLNEMFGPSGLFEPGKTLDAADLETVTNSWPATGTG</sequence>